<sequence length="293" mass="32652">MTRAERVYRALTRQALDRVPKGEWQLAPGLVAALLGKTSPITWEDEVAARKLLGMDLVGLTAGVSEKEASSFKRWREDTDFFIFALVDGPFQRAAKKMGFMDFLCRVANREEQIMELAQDEARQGTEEALRAVEAGAHGVILADDIAYTRGLYISPILVRDLFLPLWERQVAKLKEYQVPVFFHSDGNIQDLLPYLVKAGFTGVHSLEPASGMDISKIKHEYGNELCLMGNFDLDFLIRASEKEIEKAVRELMTIAAPGGGFIFSTSSGCLGPELPAEKVLTLYRAAGRWGEY</sequence>
<name>A0A1W1W2S2_9FIRM</name>
<dbReference type="PANTHER" id="PTHR47099:SF1">
    <property type="entry name" value="METHYLCOBAMIDE:COM METHYLTRANSFERASE MTBA"/>
    <property type="match status" value="1"/>
</dbReference>
<evidence type="ECO:0000313" key="3">
    <source>
        <dbReference type="Proteomes" id="UP000192569"/>
    </source>
</evidence>
<dbReference type="EMBL" id="LT838272">
    <property type="protein sequence ID" value="SMB99908.1"/>
    <property type="molecule type" value="Genomic_DNA"/>
</dbReference>
<dbReference type="InterPro" id="IPR038071">
    <property type="entry name" value="UROD/MetE-like_sf"/>
</dbReference>
<dbReference type="InterPro" id="IPR052024">
    <property type="entry name" value="Methanogen_methyltrans"/>
</dbReference>
<dbReference type="GO" id="GO:0004853">
    <property type="term" value="F:uroporphyrinogen decarboxylase activity"/>
    <property type="evidence" value="ECO:0007669"/>
    <property type="project" value="InterPro"/>
</dbReference>
<dbReference type="Gene3D" id="3.20.20.210">
    <property type="match status" value="1"/>
</dbReference>
<gene>
    <name evidence="2" type="ORF">SAMN00808754_3154</name>
</gene>
<dbReference type="OrthoDB" id="1714431at2"/>
<dbReference type="SUPFAM" id="SSF51726">
    <property type="entry name" value="UROD/MetE-like"/>
    <property type="match status" value="1"/>
</dbReference>
<evidence type="ECO:0000259" key="1">
    <source>
        <dbReference type="Pfam" id="PF01208"/>
    </source>
</evidence>
<proteinExistence type="predicted"/>
<evidence type="ECO:0000313" key="2">
    <source>
        <dbReference type="EMBL" id="SMB99908.1"/>
    </source>
</evidence>
<dbReference type="PANTHER" id="PTHR47099">
    <property type="entry name" value="METHYLCOBAMIDE:COM METHYLTRANSFERASE MTBA"/>
    <property type="match status" value="1"/>
</dbReference>
<accession>A0A1W1W2S2</accession>
<dbReference type="STRING" id="698762.SAMN00808754_3154"/>
<dbReference type="AlphaFoldDB" id="A0A1W1W2S2"/>
<dbReference type="RefSeq" id="WP_084666802.1">
    <property type="nucleotide sequence ID" value="NZ_LT838272.1"/>
</dbReference>
<dbReference type="Proteomes" id="UP000192569">
    <property type="component" value="Chromosome I"/>
</dbReference>
<dbReference type="GO" id="GO:0006779">
    <property type="term" value="P:porphyrin-containing compound biosynthetic process"/>
    <property type="evidence" value="ECO:0007669"/>
    <property type="project" value="InterPro"/>
</dbReference>
<dbReference type="InterPro" id="IPR000257">
    <property type="entry name" value="Uroporphyrinogen_deCOase"/>
</dbReference>
<organism evidence="2 3">
    <name type="scientific">Thermanaeromonas toyohensis ToBE</name>
    <dbReference type="NCBI Taxonomy" id="698762"/>
    <lineage>
        <taxon>Bacteria</taxon>
        <taxon>Bacillati</taxon>
        <taxon>Bacillota</taxon>
        <taxon>Clostridia</taxon>
        <taxon>Neomoorellales</taxon>
        <taxon>Neomoorellaceae</taxon>
        <taxon>Thermanaeromonas</taxon>
    </lineage>
</organism>
<keyword evidence="3" id="KW-1185">Reference proteome</keyword>
<feature type="domain" description="Uroporphyrinogen decarboxylase (URO-D)" evidence="1">
    <location>
        <begin position="80"/>
        <end position="288"/>
    </location>
</feature>
<dbReference type="Pfam" id="PF01208">
    <property type="entry name" value="URO-D"/>
    <property type="match status" value="1"/>
</dbReference>
<reference evidence="2 3" key="1">
    <citation type="submission" date="2017-04" db="EMBL/GenBank/DDBJ databases">
        <authorList>
            <person name="Afonso C.L."/>
            <person name="Miller P.J."/>
            <person name="Scott M.A."/>
            <person name="Spackman E."/>
            <person name="Goraichik I."/>
            <person name="Dimitrov K.M."/>
            <person name="Suarez D.L."/>
            <person name="Swayne D.E."/>
        </authorList>
    </citation>
    <scope>NUCLEOTIDE SEQUENCE [LARGE SCALE GENOMIC DNA]</scope>
    <source>
        <strain evidence="2 3">ToBE</strain>
    </source>
</reference>
<protein>
    <submittedName>
        <fullName evidence="2">Uroporphyrinogen decarboxylase</fullName>
    </submittedName>
</protein>